<dbReference type="Proteomes" id="UP000028547">
    <property type="component" value="Unassembled WGS sequence"/>
</dbReference>
<dbReference type="AlphaFoldDB" id="A0A084T110"/>
<protein>
    <recommendedName>
        <fullName evidence="1">Immunity MXAN-0049 protein domain-containing protein</fullName>
    </recommendedName>
</protein>
<feature type="domain" description="Immunity MXAN-0049 protein" evidence="1">
    <location>
        <begin position="40"/>
        <end position="189"/>
    </location>
</feature>
<evidence type="ECO:0000313" key="2">
    <source>
        <dbReference type="EMBL" id="KFA94395.1"/>
    </source>
</evidence>
<evidence type="ECO:0000313" key="3">
    <source>
        <dbReference type="Proteomes" id="UP000028547"/>
    </source>
</evidence>
<evidence type="ECO:0000259" key="1">
    <source>
        <dbReference type="Pfam" id="PF07791"/>
    </source>
</evidence>
<reference evidence="2 3" key="1">
    <citation type="submission" date="2014-07" db="EMBL/GenBank/DDBJ databases">
        <title>Draft Genome Sequence of Gephyronic Acid Producer, Cystobacter violaceus Strain Cb vi76.</title>
        <authorList>
            <person name="Stevens D.C."/>
            <person name="Young J."/>
            <person name="Carmichael R."/>
            <person name="Tan J."/>
            <person name="Taylor R.E."/>
        </authorList>
    </citation>
    <scope>NUCLEOTIDE SEQUENCE [LARGE SCALE GENOMIC DNA]</scope>
    <source>
        <strain evidence="2 3">Cb vi76</strain>
    </source>
</reference>
<comment type="caution">
    <text evidence="2">The sequence shown here is derived from an EMBL/GenBank/DDBJ whole genome shotgun (WGS) entry which is preliminary data.</text>
</comment>
<dbReference type="InterPro" id="IPR012433">
    <property type="entry name" value="Imm11"/>
</dbReference>
<sequence length="193" mass="22269">MSKLPLIWEWDVGESFCVLTSLQNVEDEYELAKGVPRAKGFPANACFHMDPKFKKFVALADNISNLGRIIVVSKPLKELIESWKPREVEYLQVSIINHKKKVASDEYFIVNPLRVVDCIDKDKSDITWNKIDSEKISACEQLVLKPRAINSEFPLFRLRHFEHAVMVDRKLAQAILDEGFTGARFEEVDEFVR</sequence>
<gene>
    <name evidence="2" type="ORF">Q664_02950</name>
</gene>
<name>A0A084T110_9BACT</name>
<dbReference type="RefSeq" id="WP_043389658.1">
    <property type="nucleotide sequence ID" value="NZ_JPMI01000014.1"/>
</dbReference>
<dbReference type="EMBL" id="JPMI01000014">
    <property type="protein sequence ID" value="KFA94395.1"/>
    <property type="molecule type" value="Genomic_DNA"/>
</dbReference>
<accession>A0A084T110</accession>
<proteinExistence type="predicted"/>
<dbReference type="Pfam" id="PF07791">
    <property type="entry name" value="Imm11"/>
    <property type="match status" value="1"/>
</dbReference>
<organism evidence="2 3">
    <name type="scientific">Archangium violaceum Cb vi76</name>
    <dbReference type="NCBI Taxonomy" id="1406225"/>
    <lineage>
        <taxon>Bacteria</taxon>
        <taxon>Pseudomonadati</taxon>
        <taxon>Myxococcota</taxon>
        <taxon>Myxococcia</taxon>
        <taxon>Myxococcales</taxon>
        <taxon>Cystobacterineae</taxon>
        <taxon>Archangiaceae</taxon>
        <taxon>Archangium</taxon>
    </lineage>
</organism>